<reference evidence="3 4" key="1">
    <citation type="journal article" date="2022" name="G3 (Bethesda)">
        <title>Whole-genome sequence and methylome profiling of the almond [Prunus dulcis (Mill.) D.A. Webb] cultivar 'Nonpareil'.</title>
        <authorList>
            <person name="D'Amico-Willman K.M."/>
            <person name="Ouma W.Z."/>
            <person name="Meulia T."/>
            <person name="Sideli G.M."/>
            <person name="Gradziel T.M."/>
            <person name="Fresnedo-Ramirez J."/>
        </authorList>
    </citation>
    <scope>NUCLEOTIDE SEQUENCE [LARGE SCALE GENOMIC DNA]</scope>
    <source>
        <strain evidence="3">Clone GOH B32 T37-40</strain>
    </source>
</reference>
<dbReference type="CDD" id="cd01650">
    <property type="entry name" value="RT_nLTR_like"/>
    <property type="match status" value="1"/>
</dbReference>
<proteinExistence type="predicted"/>
<dbReference type="InterPro" id="IPR036691">
    <property type="entry name" value="Endo/exonu/phosph_ase_sf"/>
</dbReference>
<feature type="transmembrane region" description="Helical" evidence="1">
    <location>
        <begin position="47"/>
        <end position="68"/>
    </location>
</feature>
<dbReference type="SUPFAM" id="SSF56672">
    <property type="entry name" value="DNA/RNA polymerases"/>
    <property type="match status" value="1"/>
</dbReference>
<dbReference type="InterPro" id="IPR000477">
    <property type="entry name" value="RT_dom"/>
</dbReference>
<keyword evidence="4" id="KW-1185">Reference proteome</keyword>
<gene>
    <name evidence="3" type="ORF">L3X38_002559</name>
</gene>
<protein>
    <recommendedName>
        <fullName evidence="2">Reverse transcriptase domain-containing protein</fullName>
    </recommendedName>
</protein>
<keyword evidence="1" id="KW-1133">Transmembrane helix</keyword>
<feature type="transmembrane region" description="Helical" evidence="1">
    <location>
        <begin position="12"/>
        <end position="35"/>
    </location>
</feature>
<keyword evidence="1" id="KW-0472">Membrane</keyword>
<dbReference type="InterPro" id="IPR043502">
    <property type="entry name" value="DNA/RNA_pol_sf"/>
</dbReference>
<keyword evidence="1" id="KW-0812">Transmembrane</keyword>
<accession>A0AAD4WU57</accession>
<organism evidence="3 4">
    <name type="scientific">Prunus dulcis</name>
    <name type="common">Almond</name>
    <name type="synonym">Amygdalus dulcis</name>
    <dbReference type="NCBI Taxonomy" id="3755"/>
    <lineage>
        <taxon>Eukaryota</taxon>
        <taxon>Viridiplantae</taxon>
        <taxon>Streptophyta</taxon>
        <taxon>Embryophyta</taxon>
        <taxon>Tracheophyta</taxon>
        <taxon>Spermatophyta</taxon>
        <taxon>Magnoliopsida</taxon>
        <taxon>eudicotyledons</taxon>
        <taxon>Gunneridae</taxon>
        <taxon>Pentapetalae</taxon>
        <taxon>rosids</taxon>
        <taxon>fabids</taxon>
        <taxon>Rosales</taxon>
        <taxon>Rosaceae</taxon>
        <taxon>Amygdaloideae</taxon>
        <taxon>Amygdaleae</taxon>
        <taxon>Prunus</taxon>
    </lineage>
</organism>
<dbReference type="Proteomes" id="UP001054821">
    <property type="component" value="Chromosome 1"/>
</dbReference>
<evidence type="ECO:0000256" key="1">
    <source>
        <dbReference type="SAM" id="Phobius"/>
    </source>
</evidence>
<dbReference type="SUPFAM" id="SSF56219">
    <property type="entry name" value="DNase I-like"/>
    <property type="match status" value="1"/>
</dbReference>
<dbReference type="InterPro" id="IPR052343">
    <property type="entry name" value="Retrotransposon-Effector_Assoc"/>
</dbReference>
<dbReference type="PANTHER" id="PTHR46890:SF48">
    <property type="entry name" value="RNA-DIRECTED DNA POLYMERASE"/>
    <property type="match status" value="1"/>
</dbReference>
<evidence type="ECO:0000313" key="3">
    <source>
        <dbReference type="EMBL" id="KAI5349670.1"/>
    </source>
</evidence>
<dbReference type="PANTHER" id="PTHR46890">
    <property type="entry name" value="NON-LTR RETROLELEMENT REVERSE TRANSCRIPTASE-LIKE PROTEIN-RELATED"/>
    <property type="match status" value="1"/>
</dbReference>
<comment type="caution">
    <text evidence="3">The sequence shown here is derived from an EMBL/GenBank/DDBJ whole genome shotgun (WGS) entry which is preliminary data.</text>
</comment>
<evidence type="ECO:0000313" key="4">
    <source>
        <dbReference type="Proteomes" id="UP001054821"/>
    </source>
</evidence>
<dbReference type="Pfam" id="PF00078">
    <property type="entry name" value="RVT_1"/>
    <property type="match status" value="1"/>
</dbReference>
<feature type="domain" description="Reverse transcriptase" evidence="2">
    <location>
        <begin position="418"/>
        <end position="524"/>
    </location>
</feature>
<dbReference type="AlphaFoldDB" id="A0AAD4WU57"/>
<dbReference type="EMBL" id="JAJFAZ020000001">
    <property type="protein sequence ID" value="KAI5349670.1"/>
    <property type="molecule type" value="Genomic_DNA"/>
</dbReference>
<name>A0AAD4WU57_PRUDU</name>
<sequence>MKLLVSNSRGSAWHGFVLQALFYISTLCLDLFCILDSKTSRAQADRLALRLGFSSSFCVPAIGGSQAVSPPMMNFNKFINDCEVISMNASGVPFTWCNGHCDNSIIYKRLDRALVNPDWMSLYPHYELQNLPTLRSDYGPILLTCNHIPRRIPKAFRFEAMWLAQKDFDKVVTQTWNSAYSGNAAQKLQTCCNTFKHQLKSWNRNVFGDLFLKLKTAQENLHLTPEQLAQNPYNPYLPDKDSKLHTELKILLEQEEVFYAQKARANWLQLGDKNTKYFHTQAFIRQKRNQILRIKDPSGIWVKADNLPQCFIEAFKLRFKADQAPNQHLVMDFLQIVEPCVTSQDNINLLAPVSDYELELAIKGIGSLKAPGPDGLQAIFYHKCWENTKQMVKDLVNEFLSNNIPLQDVNHTNIALIPKVESLETTNHYRPISLCNVSYKIITKILVNRLRPILSKCISKNQGAFAPGRSIFDNILIAHELFHDFKRKKGARGAMAIKLDLEKAYDLLDWGYIRGCLAQFGFCNAWCD</sequence>
<evidence type="ECO:0000259" key="2">
    <source>
        <dbReference type="Pfam" id="PF00078"/>
    </source>
</evidence>